<dbReference type="InterPro" id="IPR009937">
    <property type="entry name" value="Phage_holin_3_6"/>
</dbReference>
<dbReference type="EMBL" id="CAJQUM010000001">
    <property type="protein sequence ID" value="CAG4884627.1"/>
    <property type="molecule type" value="Genomic_DNA"/>
</dbReference>
<evidence type="ECO:0000256" key="1">
    <source>
        <dbReference type="SAM" id="Phobius"/>
    </source>
</evidence>
<protein>
    <submittedName>
        <fullName evidence="2">Membrane protein YqjE</fullName>
    </submittedName>
</protein>
<dbReference type="Proteomes" id="UP000742786">
    <property type="component" value="Unassembled WGS sequence"/>
</dbReference>
<evidence type="ECO:0000313" key="2">
    <source>
        <dbReference type="EMBL" id="CAG4884627.1"/>
    </source>
</evidence>
<comment type="caution">
    <text evidence="2">The sequence shown here is derived from an EMBL/GenBank/DDBJ whole genome shotgun (WGS) entry which is preliminary data.</text>
</comment>
<dbReference type="RefSeq" id="WP_220636459.1">
    <property type="nucleotide sequence ID" value="NZ_CAJQUM010000001.1"/>
</dbReference>
<name>A0A916J632_9PROT</name>
<gene>
    <name evidence="2" type="ORF">GTOL_12510</name>
</gene>
<keyword evidence="1" id="KW-1133">Transmembrane helix</keyword>
<dbReference type="Pfam" id="PF07332">
    <property type="entry name" value="Phage_holin_3_6"/>
    <property type="match status" value="1"/>
</dbReference>
<proteinExistence type="predicted"/>
<feature type="transmembrane region" description="Helical" evidence="1">
    <location>
        <begin position="45"/>
        <end position="70"/>
    </location>
</feature>
<keyword evidence="1" id="KW-0472">Membrane</keyword>
<accession>A0A916J632</accession>
<reference evidence="2" key="1">
    <citation type="submission" date="2021-04" db="EMBL/GenBank/DDBJ databases">
        <authorList>
            <person name="Hornung B."/>
        </authorList>
    </citation>
    <scope>NUCLEOTIDE SEQUENCE</scope>
    <source>
        <strain evidence="2">G5G6</strain>
    </source>
</reference>
<organism evidence="2 3">
    <name type="scientific">Georgfuchsia toluolica</name>
    <dbReference type="NCBI Taxonomy" id="424218"/>
    <lineage>
        <taxon>Bacteria</taxon>
        <taxon>Pseudomonadati</taxon>
        <taxon>Pseudomonadota</taxon>
        <taxon>Betaproteobacteria</taxon>
        <taxon>Nitrosomonadales</taxon>
        <taxon>Sterolibacteriaceae</taxon>
        <taxon>Georgfuchsia</taxon>
    </lineage>
</organism>
<dbReference type="AlphaFoldDB" id="A0A916J632"/>
<keyword evidence="3" id="KW-1185">Reference proteome</keyword>
<evidence type="ECO:0000313" key="3">
    <source>
        <dbReference type="Proteomes" id="UP000742786"/>
    </source>
</evidence>
<feature type="transmembrane region" description="Helical" evidence="1">
    <location>
        <begin position="76"/>
        <end position="98"/>
    </location>
</feature>
<keyword evidence="1" id="KW-0812">Transmembrane</keyword>
<sequence length="128" mass="14138">MSEPRRSLLDSTRTLLDTALGLLQTRVELLVTEIEEEKTRLLSTLVFGATAFVLLGFGLIFLAITVTVLLWDDHRLLALVLLSAAFLGGGGIALFLTIRTVRQRERLFAASLAELKKDRAALRGEEQT</sequence>